<dbReference type="Proteomes" id="UP000694546">
    <property type="component" value="Chromosome 18"/>
</dbReference>
<dbReference type="AlphaFoldDB" id="A0A8C5BE13"/>
<organism evidence="1 2">
    <name type="scientific">Gadus morhua</name>
    <name type="common">Atlantic cod</name>
    <dbReference type="NCBI Taxonomy" id="8049"/>
    <lineage>
        <taxon>Eukaryota</taxon>
        <taxon>Metazoa</taxon>
        <taxon>Chordata</taxon>
        <taxon>Craniata</taxon>
        <taxon>Vertebrata</taxon>
        <taxon>Euteleostomi</taxon>
        <taxon>Actinopterygii</taxon>
        <taxon>Neopterygii</taxon>
        <taxon>Teleostei</taxon>
        <taxon>Neoteleostei</taxon>
        <taxon>Acanthomorphata</taxon>
        <taxon>Zeiogadaria</taxon>
        <taxon>Gadariae</taxon>
        <taxon>Gadiformes</taxon>
        <taxon>Gadoidei</taxon>
        <taxon>Gadidae</taxon>
        <taxon>Gadus</taxon>
    </lineage>
</organism>
<protein>
    <submittedName>
        <fullName evidence="1">Uncharacterized protein</fullName>
    </submittedName>
</protein>
<evidence type="ECO:0000313" key="2">
    <source>
        <dbReference type="Proteomes" id="UP000694546"/>
    </source>
</evidence>
<evidence type="ECO:0000313" key="1">
    <source>
        <dbReference type="Ensembl" id="ENSGMOP00000044163.1"/>
    </source>
</evidence>
<name>A0A8C5BE13_GADMO</name>
<sequence length="72" mass="8279">MFLFLSNGLCLAEKIYQSFGTLDICKSTFRRCCSENMDGEFPALCRAVCFWCTAVNIFWGKEPLGRWPDVLK</sequence>
<dbReference type="Ensembl" id="ENSGMOT00000061692.1">
    <property type="protein sequence ID" value="ENSGMOP00000044163.1"/>
    <property type="gene ID" value="ENSGMOG00000026935.1"/>
</dbReference>
<reference evidence="1" key="1">
    <citation type="submission" date="2025-08" db="UniProtKB">
        <authorList>
            <consortium name="Ensembl"/>
        </authorList>
    </citation>
    <scope>IDENTIFICATION</scope>
</reference>
<accession>A0A8C5BE13</accession>
<proteinExistence type="predicted"/>
<reference evidence="1" key="2">
    <citation type="submission" date="2025-09" db="UniProtKB">
        <authorList>
            <consortium name="Ensembl"/>
        </authorList>
    </citation>
    <scope>IDENTIFICATION</scope>
</reference>
<keyword evidence="2" id="KW-1185">Reference proteome</keyword>